<dbReference type="Proteomes" id="UP001359886">
    <property type="component" value="Unassembled WGS sequence"/>
</dbReference>
<name>A0AAW9RQ82_9GAMM</name>
<protein>
    <submittedName>
        <fullName evidence="2">DUF4145 domain-containing protein</fullName>
    </submittedName>
</protein>
<dbReference type="EMBL" id="JAZHOG010000017">
    <property type="protein sequence ID" value="MEJ8569696.1"/>
    <property type="molecule type" value="Genomic_DNA"/>
</dbReference>
<evidence type="ECO:0000313" key="3">
    <source>
        <dbReference type="Proteomes" id="UP001359886"/>
    </source>
</evidence>
<keyword evidence="3" id="KW-1185">Reference proteome</keyword>
<dbReference type="AlphaFoldDB" id="A0AAW9RQ82"/>
<dbReference type="InterPro" id="IPR025285">
    <property type="entry name" value="DUF4145"/>
</dbReference>
<dbReference type="RefSeq" id="WP_354697023.1">
    <property type="nucleotide sequence ID" value="NZ_JAZHOG010000017.1"/>
</dbReference>
<feature type="domain" description="DUF4145" evidence="1">
    <location>
        <begin position="112"/>
        <end position="202"/>
    </location>
</feature>
<evidence type="ECO:0000313" key="2">
    <source>
        <dbReference type="EMBL" id="MEJ8569696.1"/>
    </source>
</evidence>
<organism evidence="2 3">
    <name type="scientific">Elongatibacter sediminis</name>
    <dbReference type="NCBI Taxonomy" id="3119006"/>
    <lineage>
        <taxon>Bacteria</taxon>
        <taxon>Pseudomonadati</taxon>
        <taxon>Pseudomonadota</taxon>
        <taxon>Gammaproteobacteria</taxon>
        <taxon>Chromatiales</taxon>
        <taxon>Wenzhouxiangellaceae</taxon>
        <taxon>Elongatibacter</taxon>
    </lineage>
</organism>
<sequence length="231" mass="26220">MSELVANCPRCGASHMTFDLLNQVPVSIRYDWQYWIEVFCVCRNCNKPTIFLVAQKKYNDSKYIKEGLSKLTISANQVVEVKRHIGIQDTSAQEPPEYLPENIENIFREGAACMAIGCNNAAATMFRLCLDLATQSLLPEEGEGLNSKVRRNLGLRLPWLIDNKILPEALRELSSCIKDDGNDGAHEGILGEEDAADILDFTFILLQRLYTEPKRLELAAERRNKRREKSE</sequence>
<accession>A0AAW9RQ82</accession>
<reference evidence="2 3" key="1">
    <citation type="submission" date="2024-02" db="EMBL/GenBank/DDBJ databases">
        <title>A novel Wenzhouxiangellaceae bacterium, isolated from coastal sediments.</title>
        <authorList>
            <person name="Du Z.-J."/>
            <person name="Ye Y.-Q."/>
            <person name="Zhang X.-Y."/>
        </authorList>
    </citation>
    <scope>NUCLEOTIDE SEQUENCE [LARGE SCALE GENOMIC DNA]</scope>
    <source>
        <strain evidence="2 3">CH-27</strain>
    </source>
</reference>
<dbReference type="Pfam" id="PF13643">
    <property type="entry name" value="DUF4145"/>
    <property type="match status" value="1"/>
</dbReference>
<proteinExistence type="predicted"/>
<gene>
    <name evidence="2" type="ORF">V3330_18855</name>
</gene>
<evidence type="ECO:0000259" key="1">
    <source>
        <dbReference type="Pfam" id="PF13643"/>
    </source>
</evidence>
<comment type="caution">
    <text evidence="2">The sequence shown here is derived from an EMBL/GenBank/DDBJ whole genome shotgun (WGS) entry which is preliminary data.</text>
</comment>